<feature type="compositionally biased region" description="Basic and acidic residues" evidence="6">
    <location>
        <begin position="239"/>
        <end position="258"/>
    </location>
</feature>
<comment type="function">
    <text evidence="4">Non catalytic subunit of RNase H2, an endonuclease that specifically degrades the RNA of RNA:DNA hybrids. Participates in DNA replication, possibly by mediating the removal of lagging-strand Okazaki fragment RNA primers during DNA replication. Mediates the excision of single ribonucleotides from DNA:RNA duplexes.</text>
</comment>
<dbReference type="Gene3D" id="2.20.25.530">
    <property type="match status" value="1"/>
</dbReference>
<proteinExistence type="predicted"/>
<evidence type="ECO:0000256" key="4">
    <source>
        <dbReference type="ARBA" id="ARBA00024778"/>
    </source>
</evidence>
<reference evidence="9 10" key="1">
    <citation type="journal article" date="2020" name="Fungal Divers.">
        <title>Resolving the Mortierellaceae phylogeny through synthesis of multi-gene phylogenetics and phylogenomics.</title>
        <authorList>
            <person name="Vandepol N."/>
            <person name="Liber J."/>
            <person name="Desiro A."/>
            <person name="Na H."/>
            <person name="Kennedy M."/>
            <person name="Barry K."/>
            <person name="Grigoriev I.V."/>
            <person name="Miller A.N."/>
            <person name="O'Donnell K."/>
            <person name="Stajich J.E."/>
            <person name="Bonito G."/>
        </authorList>
    </citation>
    <scope>NUCLEOTIDE SEQUENCE [LARGE SCALE GENOMIC DNA]</scope>
    <source>
        <strain evidence="9 10">AD045</strain>
    </source>
</reference>
<feature type="region of interest" description="Disordered" evidence="6">
    <location>
        <begin position="235"/>
        <end position="272"/>
    </location>
</feature>
<evidence type="ECO:0000313" key="10">
    <source>
        <dbReference type="Proteomes" id="UP001194696"/>
    </source>
</evidence>
<dbReference type="EMBL" id="JAAAIM010000342">
    <property type="protein sequence ID" value="KAG0289541.1"/>
    <property type="molecule type" value="Genomic_DNA"/>
</dbReference>
<evidence type="ECO:0000256" key="1">
    <source>
        <dbReference type="ARBA" id="ARBA00004123"/>
    </source>
</evidence>
<dbReference type="Pfam" id="PF09468">
    <property type="entry name" value="RNase_H2-Ydr279"/>
    <property type="match status" value="1"/>
</dbReference>
<evidence type="ECO:0000259" key="7">
    <source>
        <dbReference type="Pfam" id="PF09468"/>
    </source>
</evidence>
<keyword evidence="3" id="KW-0539">Nucleus</keyword>
<dbReference type="InterPro" id="IPR040456">
    <property type="entry name" value="RNase_H2_suB"/>
</dbReference>
<dbReference type="InterPro" id="IPR019024">
    <property type="entry name" value="RNase_H2_suB_wHTH"/>
</dbReference>
<gene>
    <name evidence="9" type="primary">RNASEH2B</name>
    <name evidence="9" type="ORF">BGZ96_006929</name>
</gene>
<feature type="domain" description="Ribonuclease H2 subunit B wHTH" evidence="7">
    <location>
        <begin position="81"/>
        <end position="190"/>
    </location>
</feature>
<evidence type="ECO:0000256" key="6">
    <source>
        <dbReference type="SAM" id="MobiDB-lite"/>
    </source>
</evidence>
<evidence type="ECO:0000256" key="3">
    <source>
        <dbReference type="ARBA" id="ARBA00023242"/>
    </source>
</evidence>
<dbReference type="PANTHER" id="PTHR13383">
    <property type="entry name" value="RIBONUCLEASE H2 SUBUNIT B"/>
    <property type="match status" value="1"/>
</dbReference>
<name>A0ABQ7K3N1_9FUNG</name>
<keyword evidence="10" id="KW-1185">Reference proteome</keyword>
<evidence type="ECO:0000313" key="9">
    <source>
        <dbReference type="EMBL" id="KAG0289541.1"/>
    </source>
</evidence>
<dbReference type="InterPro" id="IPR041195">
    <property type="entry name" value="Rnh202_N"/>
</dbReference>
<dbReference type="PANTHER" id="PTHR13383:SF11">
    <property type="entry name" value="RIBONUCLEASE H2 SUBUNIT B"/>
    <property type="match status" value="1"/>
</dbReference>
<dbReference type="CDD" id="cd09270">
    <property type="entry name" value="RNase_H2-B"/>
    <property type="match status" value="1"/>
</dbReference>
<accession>A0ABQ7K3N1</accession>
<dbReference type="Pfam" id="PF17745">
    <property type="entry name" value="Ydr279_N"/>
    <property type="match status" value="1"/>
</dbReference>
<dbReference type="Proteomes" id="UP001194696">
    <property type="component" value="Unassembled WGS sequence"/>
</dbReference>
<comment type="subcellular location">
    <subcellularLocation>
        <location evidence="1">Nucleus</location>
    </subcellularLocation>
</comment>
<feature type="domain" description="Rnh202 triple barrel" evidence="8">
    <location>
        <begin position="25"/>
        <end position="78"/>
    </location>
</feature>
<protein>
    <recommendedName>
        <fullName evidence="2">Ribonuclease H2 subunit B</fullName>
    </recommendedName>
    <alternativeName>
        <fullName evidence="5">Ribonuclease HI subunit B</fullName>
    </alternativeName>
</protein>
<evidence type="ECO:0000259" key="8">
    <source>
        <dbReference type="Pfam" id="PF17745"/>
    </source>
</evidence>
<comment type="caution">
    <text evidence="9">The sequence shown here is derived from an EMBL/GenBank/DDBJ whole genome shotgun (WGS) entry which is preliminary data.</text>
</comment>
<evidence type="ECO:0000256" key="5">
    <source>
        <dbReference type="ARBA" id="ARBA00033464"/>
    </source>
</evidence>
<evidence type="ECO:0000256" key="2">
    <source>
        <dbReference type="ARBA" id="ARBA00019062"/>
    </source>
</evidence>
<dbReference type="Gene3D" id="1.10.20.120">
    <property type="match status" value="1"/>
</dbReference>
<organism evidence="9 10">
    <name type="scientific">Linnemannia gamsii</name>
    <dbReference type="NCBI Taxonomy" id="64522"/>
    <lineage>
        <taxon>Eukaryota</taxon>
        <taxon>Fungi</taxon>
        <taxon>Fungi incertae sedis</taxon>
        <taxon>Mucoromycota</taxon>
        <taxon>Mortierellomycotina</taxon>
        <taxon>Mortierellomycetes</taxon>
        <taxon>Mortierellales</taxon>
        <taxon>Mortierellaceae</taxon>
        <taxon>Linnemannia</taxon>
    </lineage>
</organism>
<sequence length="287" mass="31812">MATPNQQRICIGPKVPAHADNPISMLLPSPSSGLPARFVIQDGGLYEMQMVDSEGLRSWFISDTIQSDGALYLITPFDPVFMLIPILDAMRQKTADSEGKFLMLEGIFGTCSDQYPSLRHLADLKNIDRYLSAICDVRDSKSAAMKTFRLDDEKVMGWLKKKVDVFVGKFGGIPALVESIAYTESLPEECRSEAVTQSVLRLISANLSDSWATKLSANYQFPELDKLESRTQLPSMSDFGKRSAMDLDDEPKAKEVKKTKMSVGQRKLAKASTAGMKPMTSFFAKKT</sequence>